<keyword evidence="2" id="KW-1185">Reference proteome</keyword>
<dbReference type="InterPro" id="IPR046004">
    <property type="entry name" value="DUF5960"/>
</dbReference>
<accession>A0ABS3L7L3</accession>
<sequence>MTLNVEGAEFDNYTENVEELMRDFMDFVVTEVPFFALQDQLLYLMNKRSSTRFKIHGDRTVDHKDHIFYFRLKTVPENPRLRIYHYLGMDLERKGIFPH</sequence>
<proteinExistence type="predicted"/>
<reference evidence="1 2" key="1">
    <citation type="submission" date="2021-03" db="EMBL/GenBank/DDBJ databases">
        <title>Enterococcal diversity collection.</title>
        <authorList>
            <person name="Gilmore M.S."/>
            <person name="Schwartzman J."/>
            <person name="Van Tyne D."/>
            <person name="Martin M."/>
            <person name="Earl A.M."/>
            <person name="Manson A.L."/>
            <person name="Straub T."/>
            <person name="Salamzade R."/>
            <person name="Saavedra J."/>
            <person name="Lebreton F."/>
            <person name="Prichula J."/>
            <person name="Schaufler K."/>
            <person name="Gaca A."/>
            <person name="Sgardioli B."/>
            <person name="Wagenaar J."/>
            <person name="Strong T."/>
        </authorList>
    </citation>
    <scope>NUCLEOTIDE SEQUENCE [LARGE SCALE GENOMIC DNA]</scope>
    <source>
        <strain evidence="1 2">669A</strain>
    </source>
</reference>
<evidence type="ECO:0000313" key="1">
    <source>
        <dbReference type="EMBL" id="MBO1305623.1"/>
    </source>
</evidence>
<dbReference type="Proteomes" id="UP000664601">
    <property type="component" value="Unassembled WGS sequence"/>
</dbReference>
<organism evidence="1 2">
    <name type="scientific">Candidatus Enterococcus moelleringii</name>
    <dbReference type="NCBI Taxonomy" id="2815325"/>
    <lineage>
        <taxon>Bacteria</taxon>
        <taxon>Bacillati</taxon>
        <taxon>Bacillota</taxon>
        <taxon>Bacilli</taxon>
        <taxon>Lactobacillales</taxon>
        <taxon>Enterococcaceae</taxon>
        <taxon>Enterococcus</taxon>
    </lineage>
</organism>
<dbReference type="EMBL" id="JAFREM010000009">
    <property type="protein sequence ID" value="MBO1305623.1"/>
    <property type="molecule type" value="Genomic_DNA"/>
</dbReference>
<comment type="caution">
    <text evidence="1">The sequence shown here is derived from an EMBL/GenBank/DDBJ whole genome shotgun (WGS) entry which is preliminary data.</text>
</comment>
<protein>
    <submittedName>
        <fullName evidence="1">Uncharacterized protein</fullName>
    </submittedName>
</protein>
<evidence type="ECO:0000313" key="2">
    <source>
        <dbReference type="Proteomes" id="UP000664601"/>
    </source>
</evidence>
<gene>
    <name evidence="1" type="ORF">JZO70_05600</name>
</gene>
<name>A0ABS3L7L3_9ENTE</name>
<dbReference type="RefSeq" id="WP_207672566.1">
    <property type="nucleotide sequence ID" value="NZ_JAFREM010000009.1"/>
</dbReference>
<dbReference type="Pfam" id="PF19385">
    <property type="entry name" value="DUF5960"/>
    <property type="match status" value="1"/>
</dbReference>